<evidence type="ECO:0000313" key="3">
    <source>
        <dbReference type="Proteomes" id="UP000339249"/>
    </source>
</evidence>
<gene>
    <name evidence="2" type="primary">yjdL_2</name>
    <name evidence="2" type="ORF">NCTC9185_06759</name>
</gene>
<reference evidence="2 3" key="1">
    <citation type="submission" date="2019-04" db="EMBL/GenBank/DDBJ databases">
        <authorList>
            <consortium name="Pathogen Informatics"/>
        </authorList>
    </citation>
    <scope>NUCLEOTIDE SEQUENCE [LARGE SCALE GENOMIC DNA]</scope>
    <source>
        <strain evidence="2 3">NCTC9185</strain>
    </source>
</reference>
<keyword evidence="1" id="KW-0472">Membrane</keyword>
<proteinExistence type="predicted"/>
<accession>A0A4U9DAF8</accession>
<evidence type="ECO:0000313" key="2">
    <source>
        <dbReference type="EMBL" id="VTN14691.1"/>
    </source>
</evidence>
<evidence type="ECO:0000256" key="1">
    <source>
        <dbReference type="SAM" id="Phobius"/>
    </source>
</evidence>
<keyword evidence="1" id="KW-0812">Transmembrane</keyword>
<protein>
    <submittedName>
        <fullName evidence="2">Probable dipeptide and tripeptide permease YjdL</fullName>
    </submittedName>
</protein>
<feature type="transmembrane region" description="Helical" evidence="1">
    <location>
        <begin position="32"/>
        <end position="51"/>
    </location>
</feature>
<dbReference type="Proteomes" id="UP000339249">
    <property type="component" value="Unassembled WGS sequence"/>
</dbReference>
<sequence length="65" mass="7232">MKFVLPTWGWLVVMLCVAPVFFTLLLQNNWSGYLLAIVCVFAAQMVARIMIASRSTAGRCGKSFC</sequence>
<dbReference type="AlphaFoldDB" id="A0A4U9DAF8"/>
<name>A0A4U9DAF8_RAOTE</name>
<keyword evidence="1" id="KW-1133">Transmembrane helix</keyword>
<organism evidence="2 3">
    <name type="scientific">Raoultella terrigena</name>
    <name type="common">Klebsiella terrigena</name>
    <dbReference type="NCBI Taxonomy" id="577"/>
    <lineage>
        <taxon>Bacteria</taxon>
        <taxon>Pseudomonadati</taxon>
        <taxon>Pseudomonadota</taxon>
        <taxon>Gammaproteobacteria</taxon>
        <taxon>Enterobacterales</taxon>
        <taxon>Enterobacteriaceae</taxon>
        <taxon>Klebsiella/Raoultella group</taxon>
        <taxon>Raoultella</taxon>
    </lineage>
</organism>
<feature type="transmembrane region" description="Helical" evidence="1">
    <location>
        <begin position="7"/>
        <end position="26"/>
    </location>
</feature>
<dbReference type="EMBL" id="CABDVU010000001">
    <property type="protein sequence ID" value="VTN14691.1"/>
    <property type="molecule type" value="Genomic_DNA"/>
</dbReference>